<dbReference type="Proteomes" id="UP000020595">
    <property type="component" value="Unassembled WGS sequence"/>
</dbReference>
<dbReference type="AlphaFoldDB" id="A0A009IQU2"/>
<protein>
    <submittedName>
        <fullName evidence="1">Uncharacterized protein</fullName>
    </submittedName>
</protein>
<dbReference type="EMBL" id="JEWH01000015">
    <property type="protein sequence ID" value="EXB06183.1"/>
    <property type="molecule type" value="Genomic_DNA"/>
</dbReference>
<evidence type="ECO:0000313" key="2">
    <source>
        <dbReference type="Proteomes" id="UP000020595"/>
    </source>
</evidence>
<dbReference type="RefSeq" id="WP_081313759.1">
    <property type="nucleotide sequence ID" value="NZ_JEWH01000015.1"/>
</dbReference>
<sequence>MLNQVLIGLALPFSWLKQHKQRNKLFVKGIKKMRPSHTDMTLAGQIF</sequence>
<name>A0A009IQU2_ACIB9</name>
<dbReference type="PATRIC" id="fig|1310613.3.peg.1536"/>
<reference evidence="1 2" key="1">
    <citation type="submission" date="2014-02" db="EMBL/GenBank/DDBJ databases">
        <title>Comparative genomics and transcriptomics to identify genetic mechanisms underlying the emergence of carbapenem resistant Acinetobacter baumannii (CRAb).</title>
        <authorList>
            <person name="Harris A.D."/>
            <person name="Johnson K.J."/>
            <person name="George J."/>
            <person name="Shefchek K."/>
            <person name="Daugherty S.C."/>
            <person name="Parankush S."/>
            <person name="Sadzewicz L."/>
            <person name="Tallon L."/>
            <person name="Sengamalay N."/>
            <person name="Hazen T.H."/>
            <person name="Rasko D.A."/>
        </authorList>
    </citation>
    <scope>NUCLEOTIDE SEQUENCE [LARGE SCALE GENOMIC DNA]</scope>
    <source>
        <strain evidence="1 2">1295743</strain>
    </source>
</reference>
<comment type="caution">
    <text evidence="1">The sequence shown here is derived from an EMBL/GenBank/DDBJ whole genome shotgun (WGS) entry which is preliminary data.</text>
</comment>
<accession>A0A009IQU2</accession>
<evidence type="ECO:0000313" key="1">
    <source>
        <dbReference type="EMBL" id="EXB06183.1"/>
    </source>
</evidence>
<proteinExistence type="predicted"/>
<gene>
    <name evidence="1" type="ORF">J512_1597</name>
</gene>
<organism evidence="1 2">
    <name type="scientific">Acinetobacter baumannii (strain 1295743)</name>
    <dbReference type="NCBI Taxonomy" id="1310613"/>
    <lineage>
        <taxon>Bacteria</taxon>
        <taxon>Pseudomonadati</taxon>
        <taxon>Pseudomonadota</taxon>
        <taxon>Gammaproteobacteria</taxon>
        <taxon>Moraxellales</taxon>
        <taxon>Moraxellaceae</taxon>
        <taxon>Acinetobacter</taxon>
        <taxon>Acinetobacter calcoaceticus/baumannii complex</taxon>
    </lineage>
</organism>